<dbReference type="Proteomes" id="UP000680866">
    <property type="component" value="Chromosome"/>
</dbReference>
<reference evidence="1" key="1">
    <citation type="submission" date="2020-08" db="EMBL/GenBank/DDBJ databases">
        <title>Whole genome shotgun sequence of Polymorphospora rubra NBRC 101157.</title>
        <authorList>
            <person name="Komaki H."/>
            <person name="Tamura T."/>
        </authorList>
    </citation>
    <scope>NUCLEOTIDE SEQUENCE</scope>
    <source>
        <strain evidence="1">NBRC 101157</strain>
    </source>
</reference>
<name>A0A810N4M6_9ACTN</name>
<organism evidence="1 2">
    <name type="scientific">Polymorphospora rubra</name>
    <dbReference type="NCBI Taxonomy" id="338584"/>
    <lineage>
        <taxon>Bacteria</taxon>
        <taxon>Bacillati</taxon>
        <taxon>Actinomycetota</taxon>
        <taxon>Actinomycetes</taxon>
        <taxon>Micromonosporales</taxon>
        <taxon>Micromonosporaceae</taxon>
        <taxon>Polymorphospora</taxon>
    </lineage>
</organism>
<sequence length="95" mass="10637">MPVDQQVEGLLQPADVQFARHVDGAYDVRGDLRRDLVQHPVPTLRGQQSLTFPVAVLAEQLGQESTLLLIGQLCYLFADTRHRVLRPLSIQGSYN</sequence>
<proteinExistence type="predicted"/>
<evidence type="ECO:0000313" key="1">
    <source>
        <dbReference type="EMBL" id="BCJ66653.1"/>
    </source>
</evidence>
<dbReference type="AlphaFoldDB" id="A0A810N4M6"/>
<gene>
    <name evidence="1" type="ORF">Prubr_36740</name>
</gene>
<evidence type="ECO:0000313" key="2">
    <source>
        <dbReference type="Proteomes" id="UP000680866"/>
    </source>
</evidence>
<dbReference type="KEGG" id="pry:Prubr_36740"/>
<protein>
    <submittedName>
        <fullName evidence="1">Uncharacterized protein</fullName>
    </submittedName>
</protein>
<accession>A0A810N4M6</accession>
<dbReference type="EMBL" id="AP023359">
    <property type="protein sequence ID" value="BCJ66653.1"/>
    <property type="molecule type" value="Genomic_DNA"/>
</dbReference>
<keyword evidence="2" id="KW-1185">Reference proteome</keyword>